<organism evidence="1 2">
    <name type="scientific">Pseudomonas abietaniphila</name>
    <dbReference type="NCBI Taxonomy" id="89065"/>
    <lineage>
        <taxon>Bacteria</taxon>
        <taxon>Pseudomonadati</taxon>
        <taxon>Pseudomonadota</taxon>
        <taxon>Gammaproteobacteria</taxon>
        <taxon>Pseudomonadales</taxon>
        <taxon>Pseudomonadaceae</taxon>
        <taxon>Pseudomonas</taxon>
    </lineage>
</organism>
<dbReference type="OrthoDB" id="6902246at2"/>
<dbReference type="RefSeq" id="WP_074754167.1">
    <property type="nucleotide sequence ID" value="NZ_FNCO01000009.1"/>
</dbReference>
<dbReference type="EMBL" id="FNCO01000009">
    <property type="protein sequence ID" value="SDH92728.1"/>
    <property type="molecule type" value="Genomic_DNA"/>
</dbReference>
<evidence type="ECO:0000313" key="1">
    <source>
        <dbReference type="EMBL" id="SDH92728.1"/>
    </source>
</evidence>
<dbReference type="STRING" id="89065.SAMN05216605_109112"/>
<dbReference type="AlphaFoldDB" id="A0A1G8GEC0"/>
<sequence length="139" mass="14743">MKLSLWISLFVLAGCQQLPGAQPPASADGNTESLTGVGKSRVEVQVSSAARKAAETKALTGVEGKGWVFDPPFATARDDRGDDMAVCGHAHQSGSENTLFFAVYQGELLLWDERAPAGLSVENEFLTLICSASPLATRF</sequence>
<protein>
    <recommendedName>
        <fullName evidence="3">Lipoprotein</fullName>
    </recommendedName>
</protein>
<accession>A0A1G8GEC0</accession>
<dbReference type="PROSITE" id="PS51257">
    <property type="entry name" value="PROKAR_LIPOPROTEIN"/>
    <property type="match status" value="1"/>
</dbReference>
<proteinExistence type="predicted"/>
<evidence type="ECO:0008006" key="3">
    <source>
        <dbReference type="Google" id="ProtNLM"/>
    </source>
</evidence>
<keyword evidence="2" id="KW-1185">Reference proteome</keyword>
<dbReference type="Proteomes" id="UP000182894">
    <property type="component" value="Unassembled WGS sequence"/>
</dbReference>
<gene>
    <name evidence="1" type="ORF">SAMN05216605_109112</name>
</gene>
<evidence type="ECO:0000313" key="2">
    <source>
        <dbReference type="Proteomes" id="UP000182894"/>
    </source>
</evidence>
<name>A0A1G8GEC0_9PSED</name>
<reference evidence="2" key="1">
    <citation type="submission" date="2016-10" db="EMBL/GenBank/DDBJ databases">
        <authorList>
            <person name="Varghese N."/>
            <person name="Submissions S."/>
        </authorList>
    </citation>
    <scope>NUCLEOTIDE SEQUENCE [LARGE SCALE GENOMIC DNA]</scope>
    <source>
        <strain evidence="2">ATCC 700689</strain>
    </source>
</reference>